<comment type="caution">
    <text evidence="1">The sequence shown here is derived from an EMBL/GenBank/DDBJ whole genome shotgun (WGS) entry which is preliminary data.</text>
</comment>
<organism evidence="1 2">
    <name type="scientific">Datura stramonium</name>
    <name type="common">Jimsonweed</name>
    <name type="synonym">Common thornapple</name>
    <dbReference type="NCBI Taxonomy" id="4076"/>
    <lineage>
        <taxon>Eukaryota</taxon>
        <taxon>Viridiplantae</taxon>
        <taxon>Streptophyta</taxon>
        <taxon>Embryophyta</taxon>
        <taxon>Tracheophyta</taxon>
        <taxon>Spermatophyta</taxon>
        <taxon>Magnoliopsida</taxon>
        <taxon>eudicotyledons</taxon>
        <taxon>Gunneridae</taxon>
        <taxon>Pentapetalae</taxon>
        <taxon>asterids</taxon>
        <taxon>lamiids</taxon>
        <taxon>Solanales</taxon>
        <taxon>Solanaceae</taxon>
        <taxon>Solanoideae</taxon>
        <taxon>Datureae</taxon>
        <taxon>Datura</taxon>
    </lineage>
</organism>
<protein>
    <submittedName>
        <fullName evidence="1">Uncharacterized protein</fullName>
    </submittedName>
</protein>
<name>A0ABS8VJ12_DATST</name>
<sequence length="55" mass="6224">MRQAKGVFHLDTRRYRDAPSFKKTRLTSGLSDSPIHEVLEDSPVSPLPIRPVFSS</sequence>
<feature type="non-terminal residue" evidence="1">
    <location>
        <position position="55"/>
    </location>
</feature>
<accession>A0ABS8VJ12</accession>
<keyword evidence="2" id="KW-1185">Reference proteome</keyword>
<evidence type="ECO:0000313" key="1">
    <source>
        <dbReference type="EMBL" id="MCE0480798.1"/>
    </source>
</evidence>
<dbReference type="Proteomes" id="UP000823775">
    <property type="component" value="Unassembled WGS sequence"/>
</dbReference>
<proteinExistence type="predicted"/>
<gene>
    <name evidence="1" type="ORF">HAX54_037907</name>
</gene>
<dbReference type="EMBL" id="JACEIK010005129">
    <property type="protein sequence ID" value="MCE0480798.1"/>
    <property type="molecule type" value="Genomic_DNA"/>
</dbReference>
<reference evidence="1 2" key="1">
    <citation type="journal article" date="2021" name="BMC Genomics">
        <title>Datura genome reveals duplications of psychoactive alkaloid biosynthetic genes and high mutation rate following tissue culture.</title>
        <authorList>
            <person name="Rajewski A."/>
            <person name="Carter-House D."/>
            <person name="Stajich J."/>
            <person name="Litt A."/>
        </authorList>
    </citation>
    <scope>NUCLEOTIDE SEQUENCE [LARGE SCALE GENOMIC DNA]</scope>
    <source>
        <strain evidence="1">AR-01</strain>
    </source>
</reference>
<evidence type="ECO:0000313" key="2">
    <source>
        <dbReference type="Proteomes" id="UP000823775"/>
    </source>
</evidence>